<dbReference type="Proteomes" id="UP000002595">
    <property type="component" value="Chromosome"/>
</dbReference>
<evidence type="ECO:0000313" key="3">
    <source>
        <dbReference type="Proteomes" id="UP000002595"/>
    </source>
</evidence>
<accession>A1RUB2</accession>
<keyword evidence="3" id="KW-1185">Reference proteome</keyword>
<evidence type="ECO:0000313" key="2">
    <source>
        <dbReference type="EMBL" id="ABL88544.1"/>
    </source>
</evidence>
<protein>
    <submittedName>
        <fullName evidence="2">Uncharacterized protein</fullName>
    </submittedName>
</protein>
<dbReference type="KEGG" id="pis:Pisl_1384"/>
<dbReference type="HOGENOM" id="CLU_2550417_0_0_2"/>
<organism evidence="2 3">
    <name type="scientific">Pyrobaculum islandicum (strain DSM 4184 / JCM 9189 / GEO3)</name>
    <dbReference type="NCBI Taxonomy" id="384616"/>
    <lineage>
        <taxon>Archaea</taxon>
        <taxon>Thermoproteota</taxon>
        <taxon>Thermoprotei</taxon>
        <taxon>Thermoproteales</taxon>
        <taxon>Thermoproteaceae</taxon>
        <taxon>Pyrobaculum</taxon>
    </lineage>
</organism>
<evidence type="ECO:0000256" key="1">
    <source>
        <dbReference type="SAM" id="MobiDB-lite"/>
    </source>
</evidence>
<sequence>MNDAGPGAADGGAHKVKHKRLVADPRMTRPLAPVYPRQAPESPREGPREVGGCFSRRWRFKGFIHWPFYGRVGRRLRKKVGA</sequence>
<dbReference type="AlphaFoldDB" id="A1RUB2"/>
<dbReference type="EMBL" id="CP000504">
    <property type="protein sequence ID" value="ABL88544.1"/>
    <property type="molecule type" value="Genomic_DNA"/>
</dbReference>
<reference evidence="2" key="1">
    <citation type="submission" date="2006-12" db="EMBL/GenBank/DDBJ databases">
        <title>Complete sequence of Pyrobaculum islandicum DSM 4184.</title>
        <authorList>
            <person name="Copeland A."/>
            <person name="Lucas S."/>
            <person name="Lapidus A."/>
            <person name="Barry K."/>
            <person name="Detter J.C."/>
            <person name="Glavina del Rio T."/>
            <person name="Dalin E."/>
            <person name="Tice H."/>
            <person name="Pitluck S."/>
            <person name="Meincke L."/>
            <person name="Brettin T."/>
            <person name="Bruce D."/>
            <person name="Han C."/>
            <person name="Tapia R."/>
            <person name="Gilna P."/>
            <person name="Schmutz J."/>
            <person name="Larimer F."/>
            <person name="Land M."/>
            <person name="Hauser L."/>
            <person name="Kyrpides N."/>
            <person name="Mikhailova N."/>
            <person name="Cozen A.E."/>
            <person name="Fitz-Gibbon S.T."/>
            <person name="House C.H."/>
            <person name="Saltikov C."/>
            <person name="Lowe T."/>
            <person name="Richardson P."/>
        </authorList>
    </citation>
    <scope>NUCLEOTIDE SEQUENCE [LARGE SCALE GENOMIC DNA]</scope>
    <source>
        <strain evidence="2">DSM 4184</strain>
    </source>
</reference>
<proteinExistence type="predicted"/>
<feature type="region of interest" description="Disordered" evidence="1">
    <location>
        <begin position="1"/>
        <end position="51"/>
    </location>
</feature>
<name>A1RUB2_PYRIL</name>
<gene>
    <name evidence="2" type="ordered locus">Pisl_1384</name>
</gene>
<dbReference type="STRING" id="384616.Pisl_1384"/>